<keyword evidence="3" id="KW-1185">Reference proteome</keyword>
<keyword evidence="1" id="KW-0472">Membrane</keyword>
<keyword evidence="1" id="KW-1133">Transmembrane helix</keyword>
<sequence>MNIAFAISANMLVALVIFHNKVYLLLLLFKYVIGPWKQCVVDSTFAMTMDCGFLHDTDTLVIGDKCSYQMYSILPDFENEHKYNALTTLSTASTAAVAVAVAVAVTDDNKLIATNGNHSGYQQLVQQVYAYKPKPIRFFDVHRPTFPFDPEEGIIICDRNNVEFLLLPKWRLHRNADMVQDYRGTHSMTLVRYSRYIAGSPQRNKVVLRLHTWDDVYCVELPVLIDQGVRIDHIQFDPLKERVLGRDKINLKAKHLDSRKFKSENDSCAKASPPCAPVEFEEMPPPPLTPSPLHVPLESSISPWMQPMPNAIGTDERDLLSFNVDGETKLSANGGTLEEANAADNVITQDLTNVPIIDDVILSMGLSGHSPQPADKLSSLSPSPLHYQHAAATTQHQQHEDVVSNEKVVMGWETRMFAAYIGKEGGLDVCETIWSYKDDKQQDLDVDVNLCYDHWSVNVDVRDQITSLQTSINIKVQKNDLKVRSETSQETERYSSSLGVWFDKECRKLRSVNLGATGNIQGYRIDVERIETELFLLFCEEICNKLRSLSAFGGGTKTTLKKKYYFNKYHIQKLTKSITQQFFSSNFRKISCFVILKKLHFILSSAQIIKIQMTGT</sequence>
<dbReference type="EMBL" id="ASPP01027662">
    <property type="protein sequence ID" value="ETO05915.1"/>
    <property type="molecule type" value="Genomic_DNA"/>
</dbReference>
<reference evidence="2 3" key="1">
    <citation type="journal article" date="2013" name="Curr. Biol.">
        <title>The Genome of the Foraminiferan Reticulomyxa filosa.</title>
        <authorList>
            <person name="Glockner G."/>
            <person name="Hulsmann N."/>
            <person name="Schleicher M."/>
            <person name="Noegel A.A."/>
            <person name="Eichinger L."/>
            <person name="Gallinger C."/>
            <person name="Pawlowski J."/>
            <person name="Sierra R."/>
            <person name="Euteneuer U."/>
            <person name="Pillet L."/>
            <person name="Moustafa A."/>
            <person name="Platzer M."/>
            <person name="Groth M."/>
            <person name="Szafranski K."/>
            <person name="Schliwa M."/>
        </authorList>
    </citation>
    <scope>NUCLEOTIDE SEQUENCE [LARGE SCALE GENOMIC DNA]</scope>
</reference>
<evidence type="ECO:0000313" key="2">
    <source>
        <dbReference type="EMBL" id="ETO05915.1"/>
    </source>
</evidence>
<protein>
    <submittedName>
        <fullName evidence="2">Uncharacterized protein</fullName>
    </submittedName>
</protein>
<dbReference type="Proteomes" id="UP000023152">
    <property type="component" value="Unassembled WGS sequence"/>
</dbReference>
<organism evidence="2 3">
    <name type="scientific">Reticulomyxa filosa</name>
    <dbReference type="NCBI Taxonomy" id="46433"/>
    <lineage>
        <taxon>Eukaryota</taxon>
        <taxon>Sar</taxon>
        <taxon>Rhizaria</taxon>
        <taxon>Retaria</taxon>
        <taxon>Foraminifera</taxon>
        <taxon>Monothalamids</taxon>
        <taxon>Reticulomyxidae</taxon>
        <taxon>Reticulomyxa</taxon>
    </lineage>
</organism>
<comment type="caution">
    <text evidence="2">The sequence shown here is derived from an EMBL/GenBank/DDBJ whole genome shotgun (WGS) entry which is preliminary data.</text>
</comment>
<proteinExistence type="predicted"/>
<name>X6LYX8_RETFI</name>
<evidence type="ECO:0000313" key="3">
    <source>
        <dbReference type="Proteomes" id="UP000023152"/>
    </source>
</evidence>
<keyword evidence="1" id="KW-0812">Transmembrane</keyword>
<accession>X6LYX8</accession>
<gene>
    <name evidence="2" type="ORF">RFI_31481</name>
</gene>
<feature type="transmembrane region" description="Helical" evidence="1">
    <location>
        <begin position="12"/>
        <end position="33"/>
    </location>
</feature>
<evidence type="ECO:0000256" key="1">
    <source>
        <dbReference type="SAM" id="Phobius"/>
    </source>
</evidence>
<dbReference type="AlphaFoldDB" id="X6LYX8"/>